<comment type="caution">
    <text evidence="5">The sequence shown here is derived from an EMBL/GenBank/DDBJ whole genome shotgun (WGS) entry which is preliminary data.</text>
</comment>
<dbReference type="GO" id="GO:0003964">
    <property type="term" value="F:RNA-directed DNA polymerase activity"/>
    <property type="evidence" value="ECO:0007669"/>
    <property type="project" value="UniProtKB-EC"/>
</dbReference>
<feature type="domain" description="Reverse transcriptase/retrotransposon-derived protein RNase H-like" evidence="3">
    <location>
        <begin position="475"/>
        <end position="568"/>
    </location>
</feature>
<dbReference type="InterPro" id="IPR050951">
    <property type="entry name" value="Retrovirus_Pol_polyprotein"/>
</dbReference>
<dbReference type="Gene3D" id="3.10.10.10">
    <property type="entry name" value="HIV Type 1 Reverse Transcriptase, subunit A, domain 1"/>
    <property type="match status" value="1"/>
</dbReference>
<dbReference type="Proteomes" id="UP001187531">
    <property type="component" value="Unassembled WGS sequence"/>
</dbReference>
<dbReference type="InterPro" id="IPR043128">
    <property type="entry name" value="Rev_trsase/Diguanyl_cyclase"/>
</dbReference>
<dbReference type="Pfam" id="PF00078">
    <property type="entry name" value="RVT_1"/>
    <property type="match status" value="1"/>
</dbReference>
<dbReference type="CDD" id="cd01647">
    <property type="entry name" value="RT_LTR"/>
    <property type="match status" value="1"/>
</dbReference>
<dbReference type="Pfam" id="PF17919">
    <property type="entry name" value="RT_RNaseH_2"/>
    <property type="match status" value="1"/>
</dbReference>
<dbReference type="PANTHER" id="PTHR37984">
    <property type="entry name" value="PROTEIN CBG26694"/>
    <property type="match status" value="1"/>
</dbReference>
<evidence type="ECO:0000259" key="3">
    <source>
        <dbReference type="Pfam" id="PF17919"/>
    </source>
</evidence>
<feature type="domain" description="Integrase zinc-binding" evidence="4">
    <location>
        <begin position="716"/>
        <end position="747"/>
    </location>
</feature>
<evidence type="ECO:0000313" key="6">
    <source>
        <dbReference type="Proteomes" id="UP001187531"/>
    </source>
</evidence>
<protein>
    <recommendedName>
        <fullName evidence="1">RNA-directed DNA polymerase</fullName>
        <ecNumber evidence="1">2.7.7.49</ecNumber>
    </recommendedName>
</protein>
<organism evidence="5 6">
    <name type="scientific">Artemia franciscana</name>
    <name type="common">Brine shrimp</name>
    <name type="synonym">Artemia sanfranciscana</name>
    <dbReference type="NCBI Taxonomy" id="6661"/>
    <lineage>
        <taxon>Eukaryota</taxon>
        <taxon>Metazoa</taxon>
        <taxon>Ecdysozoa</taxon>
        <taxon>Arthropoda</taxon>
        <taxon>Crustacea</taxon>
        <taxon>Branchiopoda</taxon>
        <taxon>Anostraca</taxon>
        <taxon>Artemiidae</taxon>
        <taxon>Artemia</taxon>
    </lineage>
</organism>
<dbReference type="Gene3D" id="1.10.340.70">
    <property type="match status" value="1"/>
</dbReference>
<keyword evidence="6" id="KW-1185">Reference proteome</keyword>
<dbReference type="EC" id="2.7.7.49" evidence="1"/>
<dbReference type="AlphaFoldDB" id="A0AA88KZU1"/>
<dbReference type="EMBL" id="JAVRJZ010000016">
    <property type="protein sequence ID" value="KAK2711132.1"/>
    <property type="molecule type" value="Genomic_DNA"/>
</dbReference>
<dbReference type="InterPro" id="IPR000477">
    <property type="entry name" value="RT_dom"/>
</dbReference>
<dbReference type="Pfam" id="PF17921">
    <property type="entry name" value="Integrase_H2C2"/>
    <property type="match status" value="1"/>
</dbReference>
<dbReference type="SUPFAM" id="SSF56672">
    <property type="entry name" value="DNA/RNA polymerases"/>
    <property type="match status" value="1"/>
</dbReference>
<dbReference type="Gene3D" id="3.30.70.270">
    <property type="match status" value="2"/>
</dbReference>
<evidence type="ECO:0000259" key="4">
    <source>
        <dbReference type="Pfam" id="PF17921"/>
    </source>
</evidence>
<sequence>MAGVRKYSCDRSREAKWKLEEGILEMYQTWKIKEPDRNQEKVQNIQHDRLMVVEDCAATSEFFIDSIDSAAESSTIATIRLVEQNTCVNFKIDTGAEVNVLPSQIYSMLNPQPSMLNTSDILTSYCDGKLKVLGTCNLKLQRKDNQDPENSSVSLGLIKFLNEVTKKPDQTVDRILSEYEDVFQGIGKLDGKCHIYLKENCQPTVKPPKRIPISMQDRFKAELSHLETLGVIEKVSKPTEWVNSIVIVDKPDGSLCLCLDPRNLNKCIKRPHHPIPTFNDVAIKCANSKKFSKLDARHGYWSMELDNESANLTAFNTAFGRFHFWRYPFGLNCTQDNFQRKMEEIFAELIETAGLGLLIDNIVVHGATDKEHDSNLEKTLQVACKKDVCFNREKCIFGKTEIPYFGHILTLEGMKPDPNNILAICQMPKPKGPEELQLLLDMVNYLGKYIPNLSTLNHSLRTLLKEHRTDSSFQWTSEHDQAFANVKNSICKNLKYFNLTSEDVVLKVDLLQHGLGATLTCDGGICAFASRLLSSAKQKYSQIEKEALAIAFACKHFHQCVYRQPVKVLSNHKPLESILSQGICVVPPPLQHLMLQIQLYNLSVEHVPGTSIPVADALSRLPLPETDAEFEQDTEVFVHTLFKNVLMSDSSLLCIKSSTKSDPKLSSLASTIITGWPETRSSCSDKIQKYWNTHYELLIANSIVLKGDKIVILATMCREILQQLHHSHMGMEKTKQQARSIVYWPGIN</sequence>
<proteinExistence type="predicted"/>
<feature type="domain" description="Reverse transcriptase" evidence="2">
    <location>
        <begin position="256"/>
        <end position="409"/>
    </location>
</feature>
<evidence type="ECO:0000256" key="1">
    <source>
        <dbReference type="ARBA" id="ARBA00012493"/>
    </source>
</evidence>
<evidence type="ECO:0000313" key="5">
    <source>
        <dbReference type="EMBL" id="KAK2711132.1"/>
    </source>
</evidence>
<name>A0AA88KZU1_ARTSF</name>
<dbReference type="InterPro" id="IPR041588">
    <property type="entry name" value="Integrase_H2C2"/>
</dbReference>
<dbReference type="InterPro" id="IPR043502">
    <property type="entry name" value="DNA/RNA_pol_sf"/>
</dbReference>
<dbReference type="CDD" id="cd09274">
    <property type="entry name" value="RNase_HI_RT_Ty3"/>
    <property type="match status" value="1"/>
</dbReference>
<accession>A0AA88KZU1</accession>
<evidence type="ECO:0000259" key="2">
    <source>
        <dbReference type="Pfam" id="PF00078"/>
    </source>
</evidence>
<gene>
    <name evidence="5" type="ORF">QYM36_012339</name>
</gene>
<reference evidence="5" key="1">
    <citation type="submission" date="2023-07" db="EMBL/GenBank/DDBJ databases">
        <title>Chromosome-level genome assembly of Artemia franciscana.</title>
        <authorList>
            <person name="Jo E."/>
        </authorList>
    </citation>
    <scope>NUCLEOTIDE SEQUENCE</scope>
    <source>
        <tissue evidence="5">Whole body</tissue>
    </source>
</reference>
<dbReference type="PANTHER" id="PTHR37984:SF7">
    <property type="entry name" value="INTEGRASE CATALYTIC DOMAIN-CONTAINING PROTEIN"/>
    <property type="match status" value="1"/>
</dbReference>
<dbReference type="InterPro" id="IPR041577">
    <property type="entry name" value="RT_RNaseH_2"/>
</dbReference>